<dbReference type="STRING" id="1027371.GOALK_046_00680"/>
<name>F9VTN5_9ACTN</name>
<evidence type="ECO:0000259" key="1">
    <source>
        <dbReference type="Pfam" id="PF09995"/>
    </source>
</evidence>
<dbReference type="Pfam" id="PF09995">
    <property type="entry name" value="MPAB_Lcp_cat"/>
    <property type="match status" value="1"/>
</dbReference>
<dbReference type="GO" id="GO:0016491">
    <property type="term" value="F:oxidoreductase activity"/>
    <property type="evidence" value="ECO:0007669"/>
    <property type="project" value="InterPro"/>
</dbReference>
<dbReference type="AlphaFoldDB" id="F9VTN5"/>
<dbReference type="eggNOG" id="COG3662">
    <property type="taxonomic scope" value="Bacteria"/>
</dbReference>
<comment type="caution">
    <text evidence="2">The sequence shown here is derived from an EMBL/GenBank/DDBJ whole genome shotgun (WGS) entry which is preliminary data.</text>
</comment>
<dbReference type="EMBL" id="BACI01000046">
    <property type="protein sequence ID" value="GAA11974.1"/>
    <property type="molecule type" value="Genomic_DNA"/>
</dbReference>
<evidence type="ECO:0000313" key="2">
    <source>
        <dbReference type="EMBL" id="GAA11974.1"/>
    </source>
</evidence>
<dbReference type="InterPro" id="IPR018713">
    <property type="entry name" value="MPAB/Lcp_cat_dom"/>
</dbReference>
<organism evidence="2 3">
    <name type="scientific">Gordonia alkanivorans NBRC 16433</name>
    <dbReference type="NCBI Taxonomy" id="1027371"/>
    <lineage>
        <taxon>Bacteria</taxon>
        <taxon>Bacillati</taxon>
        <taxon>Actinomycetota</taxon>
        <taxon>Actinomycetes</taxon>
        <taxon>Mycobacteriales</taxon>
        <taxon>Gordoniaceae</taxon>
        <taxon>Gordonia</taxon>
    </lineage>
</organism>
<dbReference type="Proteomes" id="UP000003558">
    <property type="component" value="Unassembled WGS sequence"/>
</dbReference>
<protein>
    <recommendedName>
        <fullName evidence="1">ER-bound oxygenase mpaB/mpaB'/Rubber oxygenase catalytic domain-containing protein</fullName>
    </recommendedName>
</protein>
<accession>F9VTN5</accession>
<feature type="domain" description="ER-bound oxygenase mpaB/mpaB'/Rubber oxygenase catalytic" evidence="1">
    <location>
        <begin position="5"/>
        <end position="231"/>
    </location>
</feature>
<evidence type="ECO:0000313" key="3">
    <source>
        <dbReference type="Proteomes" id="UP000003558"/>
    </source>
</evidence>
<dbReference type="PANTHER" id="PTHR36151:SF3">
    <property type="entry name" value="ER-BOUND OXYGENASE MPAB_MPAB'_RUBBER OXYGENASE CATALYTIC DOMAIN-CONTAINING PROTEIN"/>
    <property type="match status" value="1"/>
</dbReference>
<proteinExistence type="predicted"/>
<reference evidence="2 3" key="1">
    <citation type="submission" date="2011-05" db="EMBL/GenBank/DDBJ databases">
        <title>Whole genome shotgun sequence of Gordonia alkanivorans NBRC 16433.</title>
        <authorList>
            <person name="Hosoyama A."/>
            <person name="Nakamura S."/>
            <person name="Takarada H."/>
            <person name="Tsuchikane K."/>
            <person name="Yamazaki S."/>
            <person name="Fujita N."/>
        </authorList>
    </citation>
    <scope>NUCLEOTIDE SEQUENCE [LARGE SCALE GENOMIC DNA]</scope>
    <source>
        <strain evidence="2 3">NBRC 16433</strain>
    </source>
</reference>
<dbReference type="PANTHER" id="PTHR36151">
    <property type="entry name" value="BLR2777 PROTEIN"/>
    <property type="match status" value="1"/>
</dbReference>
<gene>
    <name evidence="2" type="ORF">GOALK_046_00680</name>
</gene>
<sequence length="285" mass="32453">MGLFAAAYVDQGMQHDVSDATWATGRYENRPLERNMRTLAAGQLVMWGDAEVNARHLDRLKTLHREVKGKGRDGRPYSAYSPRAWNLVYLSMFLLYRNSYTPITGDPLTDEDNEIFYRVVWDKMGSLSFSGRSSGLPRSYAEAMEYYQDLLDNELTDTYMLEVGRKLFATPPAPEDLPTALRPVWPLISRVAGEVAITCGMAISRPKVRDVFGFPFNKVRRIEYAIICRVLPVLYHRLPKRISMAPLAYNRWQYEQLVSDLEGTQLTSFRPDPELAPQHPAPAGA</sequence>